<evidence type="ECO:0000256" key="1">
    <source>
        <dbReference type="SAM" id="MobiDB-lite"/>
    </source>
</evidence>
<dbReference type="Proteomes" id="UP000217257">
    <property type="component" value="Chromosome"/>
</dbReference>
<keyword evidence="2" id="KW-0732">Signal</keyword>
<evidence type="ECO:0000313" key="4">
    <source>
        <dbReference type="Proteomes" id="UP000217257"/>
    </source>
</evidence>
<proteinExistence type="predicted"/>
<feature type="signal peptide" evidence="2">
    <location>
        <begin position="1"/>
        <end position="25"/>
    </location>
</feature>
<feature type="region of interest" description="Disordered" evidence="1">
    <location>
        <begin position="53"/>
        <end position="75"/>
    </location>
</feature>
<dbReference type="KEGG" id="cfus:CYFUS_003987"/>
<organism evidence="3 4">
    <name type="scientific">Cystobacter fuscus</name>
    <dbReference type="NCBI Taxonomy" id="43"/>
    <lineage>
        <taxon>Bacteria</taxon>
        <taxon>Pseudomonadati</taxon>
        <taxon>Myxococcota</taxon>
        <taxon>Myxococcia</taxon>
        <taxon>Myxococcales</taxon>
        <taxon>Cystobacterineae</taxon>
        <taxon>Archangiaceae</taxon>
        <taxon>Cystobacter</taxon>
    </lineage>
</organism>
<feature type="chain" id="PRO_5012196942" description="Lipoprotein" evidence="2">
    <location>
        <begin position="26"/>
        <end position="521"/>
    </location>
</feature>
<name>A0A250J4Y0_9BACT</name>
<reference evidence="3 4" key="1">
    <citation type="submission" date="2017-06" db="EMBL/GenBank/DDBJ databases">
        <title>Sequencing and comparative analysis of myxobacterial genomes.</title>
        <authorList>
            <person name="Rupp O."/>
            <person name="Goesmann A."/>
            <person name="Sogaard-Andersen L."/>
        </authorList>
    </citation>
    <scope>NUCLEOTIDE SEQUENCE [LARGE SCALE GENOMIC DNA]</scope>
    <source>
        <strain evidence="3 4">DSM 52655</strain>
    </source>
</reference>
<accession>A0A250J4Y0</accession>
<protein>
    <recommendedName>
        <fullName evidence="5">Lipoprotein</fullName>
    </recommendedName>
</protein>
<evidence type="ECO:0000256" key="2">
    <source>
        <dbReference type="SAM" id="SignalP"/>
    </source>
</evidence>
<evidence type="ECO:0008006" key="5">
    <source>
        <dbReference type="Google" id="ProtNLM"/>
    </source>
</evidence>
<dbReference type="EMBL" id="CP022098">
    <property type="protein sequence ID" value="ATB38552.1"/>
    <property type="molecule type" value="Genomic_DNA"/>
</dbReference>
<evidence type="ECO:0000313" key="3">
    <source>
        <dbReference type="EMBL" id="ATB38552.1"/>
    </source>
</evidence>
<dbReference type="AlphaFoldDB" id="A0A250J4Y0"/>
<gene>
    <name evidence="3" type="ORF">CYFUS_003987</name>
</gene>
<dbReference type="RefSeq" id="WP_095986712.1">
    <property type="nucleotide sequence ID" value="NZ_CP022098.1"/>
</dbReference>
<sequence>MNRCFWLVLVLLVILPGCPSGSTGADTRRYACTGDDECVSGFVCRAGMCQRPLEPEGPDSGTPDSGTPDAGGRPPVSVAFVSAAQTLATRGCSGKVELEVRDSGANPVVLSSPRSMTLSGTGLSFFSDEACTTPLSNPVFAAGATRSAFYFEGRTSGTITLSAAVSGLSTVRQEQTIRPVVRTGFCDMPSERRSVTCPISPGQIDLSKTILFVQANPGGTSPDAASLRCWLSGRDALTCGRNQAGVYVYIVWKTVELGSGLKVQHLQPTCQGGSTLSVPIEPVTPSKTFLLVSSEVSGSTLGDNFYTAKLTDTNKVELRFSTACNTAWKGSLQVVEADGIQVHRGAGTMSGTQTQVAYTSQPVVNLASSALLFTYRVSNVATANLCDRVLRGEMSSSTGVSFSRGAGTTTGCTTAVIEEIAWERIDFRTLAKVQALTVSIGSGENDTQASISSVDESRTVSFASGQAMNGQGGGESAYSGNDLIGESLGAFEFNSSTQLQIARDSGEKLARWGVYVVQFEP</sequence>